<reference evidence="2 3" key="1">
    <citation type="submission" date="2020-08" db="EMBL/GenBank/DDBJ databases">
        <title>A novel species.</title>
        <authorList>
            <person name="Gao J."/>
        </authorList>
    </citation>
    <scope>NUCLEOTIDE SEQUENCE [LARGE SCALE GENOMIC DNA]</scope>
    <source>
        <strain evidence="2 3">CRPJ-33</strain>
    </source>
</reference>
<organism evidence="2 3">
    <name type="scientific">Streptomyces genisteinicus</name>
    <dbReference type="NCBI Taxonomy" id="2768068"/>
    <lineage>
        <taxon>Bacteria</taxon>
        <taxon>Bacillati</taxon>
        <taxon>Actinomycetota</taxon>
        <taxon>Actinomycetes</taxon>
        <taxon>Kitasatosporales</taxon>
        <taxon>Streptomycetaceae</taxon>
        <taxon>Streptomyces</taxon>
    </lineage>
</organism>
<feature type="compositionally biased region" description="Basic and acidic residues" evidence="1">
    <location>
        <begin position="247"/>
        <end position="260"/>
    </location>
</feature>
<dbReference type="KEGG" id="sgj:IAG43_02755"/>
<sequence length="260" mass="26996">MTSWDFAPTHVVPRAGLPAWEAPDVSRPTMPLDPLLPVQLLDRQGDWAQVLCVNGWSAWVDGRLLVAVPADPPAAGQPPARTADPRPLLARADEALGRYRRAAQELADGRVDGETFRARTRGLRVGMVVDGESVWLYDAEHERWVHCDGRRLTTLAASADPAVRPVRDDGGPVAADAAGPADPTRVAGADGPGEPARQPPASAGGTARAAGADAPPPTRVVTGNPPADPGPDPDPSPASPPPTRVVGGDRRAGQGGRGEG</sequence>
<accession>A0A7H0HN33</accession>
<proteinExistence type="predicted"/>
<evidence type="ECO:0000313" key="3">
    <source>
        <dbReference type="Proteomes" id="UP000516230"/>
    </source>
</evidence>
<feature type="compositionally biased region" description="Low complexity" evidence="1">
    <location>
        <begin position="199"/>
        <end position="213"/>
    </location>
</feature>
<dbReference type="Proteomes" id="UP000516230">
    <property type="component" value="Chromosome"/>
</dbReference>
<dbReference type="AlphaFoldDB" id="A0A7H0HN33"/>
<feature type="region of interest" description="Disordered" evidence="1">
    <location>
        <begin position="162"/>
        <end position="260"/>
    </location>
</feature>
<protein>
    <submittedName>
        <fullName evidence="2">Uncharacterized protein</fullName>
    </submittedName>
</protein>
<evidence type="ECO:0000256" key="1">
    <source>
        <dbReference type="SAM" id="MobiDB-lite"/>
    </source>
</evidence>
<feature type="compositionally biased region" description="Pro residues" evidence="1">
    <location>
        <begin position="226"/>
        <end position="243"/>
    </location>
</feature>
<keyword evidence="3" id="KW-1185">Reference proteome</keyword>
<dbReference type="EMBL" id="CP060825">
    <property type="protein sequence ID" value="QNP61949.1"/>
    <property type="molecule type" value="Genomic_DNA"/>
</dbReference>
<name>A0A7H0HN33_9ACTN</name>
<evidence type="ECO:0000313" key="2">
    <source>
        <dbReference type="EMBL" id="QNP61949.1"/>
    </source>
</evidence>
<feature type="compositionally biased region" description="Low complexity" evidence="1">
    <location>
        <begin position="171"/>
        <end position="183"/>
    </location>
</feature>
<gene>
    <name evidence="2" type="ORF">IAG43_02755</name>
</gene>
<dbReference type="RefSeq" id="WP_187739151.1">
    <property type="nucleotide sequence ID" value="NZ_CP060825.1"/>
</dbReference>